<organism evidence="3 4">
    <name type="scientific">Photobacterium aquae</name>
    <dbReference type="NCBI Taxonomy" id="1195763"/>
    <lineage>
        <taxon>Bacteria</taxon>
        <taxon>Pseudomonadati</taxon>
        <taxon>Pseudomonadota</taxon>
        <taxon>Gammaproteobacteria</taxon>
        <taxon>Vibrionales</taxon>
        <taxon>Vibrionaceae</taxon>
        <taxon>Photobacterium</taxon>
    </lineage>
</organism>
<dbReference type="STRING" id="1195763.ABT56_20155"/>
<name>A0A0J1GV57_9GAMM</name>
<evidence type="ECO:0000256" key="2">
    <source>
        <dbReference type="SAM" id="Phobius"/>
    </source>
</evidence>
<proteinExistence type="predicted"/>
<comment type="caution">
    <text evidence="3">The sequence shown here is derived from an EMBL/GenBank/DDBJ whole genome shotgun (WGS) entry which is preliminary data.</text>
</comment>
<dbReference type="EMBL" id="LDOT01000035">
    <property type="protein sequence ID" value="KLV03284.1"/>
    <property type="molecule type" value="Genomic_DNA"/>
</dbReference>
<evidence type="ECO:0000313" key="3">
    <source>
        <dbReference type="EMBL" id="KLV03284.1"/>
    </source>
</evidence>
<feature type="compositionally biased region" description="Polar residues" evidence="1">
    <location>
        <begin position="135"/>
        <end position="150"/>
    </location>
</feature>
<keyword evidence="2" id="KW-0812">Transmembrane</keyword>
<keyword evidence="2" id="KW-0472">Membrane</keyword>
<feature type="region of interest" description="Disordered" evidence="1">
    <location>
        <begin position="129"/>
        <end position="154"/>
    </location>
</feature>
<feature type="region of interest" description="Disordered" evidence="1">
    <location>
        <begin position="197"/>
        <end position="217"/>
    </location>
</feature>
<accession>A0A0J1GV57</accession>
<feature type="transmembrane region" description="Helical" evidence="2">
    <location>
        <begin position="67"/>
        <end position="93"/>
    </location>
</feature>
<dbReference type="Proteomes" id="UP000036097">
    <property type="component" value="Unassembled WGS sequence"/>
</dbReference>
<keyword evidence="4" id="KW-1185">Reference proteome</keyword>
<reference evidence="3 4" key="1">
    <citation type="submission" date="2015-05" db="EMBL/GenBank/DDBJ databases">
        <title>Photobacterium galathea sp. nov.</title>
        <authorList>
            <person name="Machado H."/>
            <person name="Gram L."/>
        </authorList>
    </citation>
    <scope>NUCLEOTIDE SEQUENCE [LARGE SCALE GENOMIC DNA]</scope>
    <source>
        <strain evidence="3 4">CGMCC 1.12159</strain>
    </source>
</reference>
<evidence type="ECO:0000256" key="1">
    <source>
        <dbReference type="SAM" id="MobiDB-lite"/>
    </source>
</evidence>
<dbReference type="AlphaFoldDB" id="A0A0J1GV57"/>
<keyword evidence="2" id="KW-1133">Transmembrane helix</keyword>
<protein>
    <submittedName>
        <fullName evidence="3">Uncharacterized protein</fullName>
    </submittedName>
</protein>
<feature type="compositionally biased region" description="Basic residues" evidence="1">
    <location>
        <begin position="207"/>
        <end position="217"/>
    </location>
</feature>
<dbReference type="RefSeq" id="WP_047880718.1">
    <property type="nucleotide sequence ID" value="NZ_LDOT01000035.1"/>
</dbReference>
<sequence>MRWFLFIALIIGLLYLGDHTHQYVSSLSLIEIGNTTDKIQDGWQFWNGQTESAKFAPLYSKVDGWHIFVQLWPVATTLILLCVLLIPMSVYLFGHLSSQELKTAKQKAVQAQKQAKERISTAEKRALKHARSEVQEQMTRTQHAEQQAQYRENRAKELESSLQQTINDIRWQAQQAISVANQETVELRKQLAIAEKRKKNAAATAERRRKKLNKQNS</sequence>
<gene>
    <name evidence="3" type="ORF">ABT56_20155</name>
</gene>
<dbReference type="PATRIC" id="fig|1195763.3.peg.4320"/>
<evidence type="ECO:0000313" key="4">
    <source>
        <dbReference type="Proteomes" id="UP000036097"/>
    </source>
</evidence>